<dbReference type="PANTHER" id="PTHR47849">
    <property type="entry name" value="CHITIN-BINDING LECTIN 1"/>
    <property type="match status" value="1"/>
</dbReference>
<evidence type="ECO:0000256" key="4">
    <source>
        <dbReference type="SAM" id="SignalP"/>
    </source>
</evidence>
<dbReference type="Proteomes" id="UP000663855">
    <property type="component" value="Unassembled WGS sequence"/>
</dbReference>
<feature type="disulfide bond" evidence="3">
    <location>
        <begin position="125"/>
        <end position="139"/>
    </location>
</feature>
<feature type="signal peptide" evidence="4">
    <location>
        <begin position="1"/>
        <end position="20"/>
    </location>
</feature>
<dbReference type="EMBL" id="CAJNOV010014857">
    <property type="protein sequence ID" value="CAF1561937.1"/>
    <property type="molecule type" value="Genomic_DNA"/>
</dbReference>
<dbReference type="CDD" id="cd00035">
    <property type="entry name" value="ChtBD1"/>
    <property type="match status" value="1"/>
</dbReference>
<dbReference type="EMBL" id="CAJNRE010006675">
    <property type="protein sequence ID" value="CAF2057763.1"/>
    <property type="molecule type" value="Genomic_DNA"/>
</dbReference>
<evidence type="ECO:0000259" key="5">
    <source>
        <dbReference type="PROSITE" id="PS50941"/>
    </source>
</evidence>
<feature type="disulfide bond" evidence="3">
    <location>
        <begin position="120"/>
        <end position="132"/>
    </location>
</feature>
<feature type="domain" description="Chitin-binding type-1" evidence="5">
    <location>
        <begin position="112"/>
        <end position="154"/>
    </location>
</feature>
<dbReference type="SMART" id="SM00270">
    <property type="entry name" value="ChtBD1"/>
    <property type="match status" value="4"/>
</dbReference>
<dbReference type="InterPro" id="IPR036908">
    <property type="entry name" value="RlpA-like_sf"/>
</dbReference>
<dbReference type="EMBL" id="CAJOBH010080334">
    <property type="protein sequence ID" value="CAF4514043.1"/>
    <property type="molecule type" value="Genomic_DNA"/>
</dbReference>
<evidence type="ECO:0000256" key="2">
    <source>
        <dbReference type="ARBA" id="ARBA00023157"/>
    </source>
</evidence>
<dbReference type="AlphaFoldDB" id="A0A816Q9F3"/>
<dbReference type="Proteomes" id="UP000663824">
    <property type="component" value="Unassembled WGS sequence"/>
</dbReference>
<dbReference type="EMBL" id="CAJNOW010001748">
    <property type="protein sequence ID" value="CAF1329812.1"/>
    <property type="molecule type" value="Genomic_DNA"/>
</dbReference>
<name>A0A816Q9F3_9BILA</name>
<dbReference type="Proteomes" id="UP000681720">
    <property type="component" value="Unassembled WGS sequence"/>
</dbReference>
<gene>
    <name evidence="10" type="ORF">BYL167_LOCUS36609</name>
    <name evidence="7" type="ORF">CJN711_LOCUS31193</name>
    <name evidence="11" type="ORF">GIL414_LOCUS37601</name>
    <name evidence="6" type="ORF">KQP761_LOCUS6186</name>
    <name evidence="8" type="ORF">MBJ925_LOCUS14299</name>
    <name evidence="9" type="ORF">SMN809_LOCUS15445</name>
</gene>
<organism evidence="8 12">
    <name type="scientific">Rotaria magnacalcarata</name>
    <dbReference type="NCBI Taxonomy" id="392030"/>
    <lineage>
        <taxon>Eukaryota</taxon>
        <taxon>Metazoa</taxon>
        <taxon>Spiralia</taxon>
        <taxon>Gnathifera</taxon>
        <taxon>Rotifera</taxon>
        <taxon>Eurotatoria</taxon>
        <taxon>Bdelloidea</taxon>
        <taxon>Philodinida</taxon>
        <taxon>Philodinidae</taxon>
        <taxon>Rotaria</taxon>
    </lineage>
</organism>
<dbReference type="EMBL" id="CAJOBJ010096999">
    <property type="protein sequence ID" value="CAF4569490.1"/>
    <property type="molecule type" value="Genomic_DNA"/>
</dbReference>
<dbReference type="EMBL" id="CAJOBI010006639">
    <property type="protein sequence ID" value="CAF4065582.1"/>
    <property type="molecule type" value="Genomic_DNA"/>
</dbReference>
<evidence type="ECO:0000256" key="1">
    <source>
        <dbReference type="ARBA" id="ARBA00022669"/>
    </source>
</evidence>
<feature type="chain" id="PRO_5035689108" description="Chitin-binding type-1 domain-containing protein" evidence="4">
    <location>
        <begin position="21"/>
        <end position="303"/>
    </location>
</feature>
<proteinExistence type="predicted"/>
<dbReference type="Proteomes" id="UP000676336">
    <property type="component" value="Unassembled WGS sequence"/>
</dbReference>
<keyword evidence="2 3" id="KW-1015">Disulfide bond</keyword>
<dbReference type="PROSITE" id="PS00026">
    <property type="entry name" value="CHIT_BIND_I_1"/>
    <property type="match status" value="1"/>
</dbReference>
<reference evidence="8" key="1">
    <citation type="submission" date="2021-02" db="EMBL/GenBank/DDBJ databases">
        <authorList>
            <person name="Nowell W R."/>
        </authorList>
    </citation>
    <scope>NUCLEOTIDE SEQUENCE</scope>
</reference>
<accession>A0A816Q9F3</accession>
<dbReference type="Pfam" id="PF00187">
    <property type="entry name" value="Chitin_bind_1"/>
    <property type="match status" value="1"/>
</dbReference>
<dbReference type="Gene3D" id="2.40.40.10">
    <property type="entry name" value="RlpA-like domain"/>
    <property type="match status" value="1"/>
</dbReference>
<comment type="caution">
    <text evidence="8">The sequence shown here is derived from an EMBL/GenBank/DDBJ whole genome shotgun (WGS) entry which is preliminary data.</text>
</comment>
<dbReference type="PROSITE" id="PS50941">
    <property type="entry name" value="CHIT_BIND_I_2"/>
    <property type="match status" value="1"/>
</dbReference>
<evidence type="ECO:0000313" key="7">
    <source>
        <dbReference type="EMBL" id="CAF1561937.1"/>
    </source>
</evidence>
<dbReference type="InterPro" id="IPR001002">
    <property type="entry name" value="Chitin-bd_1"/>
</dbReference>
<evidence type="ECO:0000313" key="6">
    <source>
        <dbReference type="EMBL" id="CAF1329812.1"/>
    </source>
</evidence>
<comment type="caution">
    <text evidence="3">Lacks conserved residue(s) required for the propagation of feature annotation.</text>
</comment>
<dbReference type="SUPFAM" id="SSF50685">
    <property type="entry name" value="Barwin-like endoglucanases"/>
    <property type="match status" value="1"/>
</dbReference>
<evidence type="ECO:0000313" key="10">
    <source>
        <dbReference type="EMBL" id="CAF4514043.1"/>
    </source>
</evidence>
<dbReference type="InterPro" id="IPR036861">
    <property type="entry name" value="Endochitinase-like_sf"/>
</dbReference>
<dbReference type="InterPro" id="IPR018371">
    <property type="entry name" value="Chitin-binding_1_CS"/>
</dbReference>
<sequence>MYTIGYIVILLLSLVNSAASNCLVTGYCGSGQCCSPFGACGSGVQYCGGAASVYPGWSGSPYVGADCRLVGCGAGYCCSPYGYCGQSVEYCGSPPTVLIVAPAPLPAPVPVVGSCRLTGCPAGSCCSQYGFCGNTAAYCGAVSYGNCGATACGAGLCCTRQGYCGTVGIYCAYQKSSGNIEPVSIEGEFKGQASYYNETKVGSQYSTCGIQRGQSLDENDRKIYGAALNQAQFDPYTINGIPSSNPICQKTAVVKGSRSEIIVRFIDRCPDCKAGDIALTQDAFIAVAGDIGDGTTIVEWHFL</sequence>
<dbReference type="OrthoDB" id="1193027at2759"/>
<dbReference type="Proteomes" id="UP000663834">
    <property type="component" value="Unassembled WGS sequence"/>
</dbReference>
<dbReference type="GO" id="GO:0008061">
    <property type="term" value="F:chitin binding"/>
    <property type="evidence" value="ECO:0007669"/>
    <property type="project" value="UniProtKB-UniRule"/>
</dbReference>
<evidence type="ECO:0000313" key="12">
    <source>
        <dbReference type="Proteomes" id="UP000663824"/>
    </source>
</evidence>
<keyword evidence="1 3" id="KW-0147">Chitin-binding</keyword>
<dbReference type="Proteomes" id="UP000681967">
    <property type="component" value="Unassembled WGS sequence"/>
</dbReference>
<evidence type="ECO:0000256" key="3">
    <source>
        <dbReference type="PROSITE-ProRule" id="PRU00261"/>
    </source>
</evidence>
<evidence type="ECO:0000313" key="9">
    <source>
        <dbReference type="EMBL" id="CAF4065582.1"/>
    </source>
</evidence>
<keyword evidence="4" id="KW-0732">Signal</keyword>
<dbReference type="Gene3D" id="3.30.60.10">
    <property type="entry name" value="Endochitinase-like"/>
    <property type="match status" value="2"/>
</dbReference>
<dbReference type="SUPFAM" id="SSF57016">
    <property type="entry name" value="Plant lectins/antimicrobial peptides"/>
    <property type="match status" value="2"/>
</dbReference>
<evidence type="ECO:0000313" key="8">
    <source>
        <dbReference type="EMBL" id="CAF2057763.1"/>
    </source>
</evidence>
<evidence type="ECO:0000313" key="11">
    <source>
        <dbReference type="EMBL" id="CAF4569490.1"/>
    </source>
</evidence>
<protein>
    <recommendedName>
        <fullName evidence="5">Chitin-binding type-1 domain-containing protein</fullName>
    </recommendedName>
</protein>
<dbReference type="CDD" id="cd22191">
    <property type="entry name" value="DPBB_RlpA_EXP_N-like"/>
    <property type="match status" value="1"/>
</dbReference>